<dbReference type="GO" id="GO:0032436">
    <property type="term" value="P:positive regulation of proteasomal ubiquitin-dependent protein catabolic process"/>
    <property type="evidence" value="ECO:0007669"/>
    <property type="project" value="TreeGrafter"/>
</dbReference>
<sequence length="183" mass="20684">MVFDYMPMTLSAIIKQVGGKHPNYLDIKLYTWQLFNGLMFLFHSHICHRDIKPQNLLVEPAIGNLKIADFGSAKIIKGNVQSTSYQVTRFYRPPELLLDATFYSSYMIDQILDVWSGGCVYGEMLRGGVLFPGRDTNHQLKLIVDTLGTPCDDELKDMAANTRIEGTQSAPRGFRSVRSYSPI</sequence>
<dbReference type="SUPFAM" id="SSF56112">
    <property type="entry name" value="Protein kinase-like (PK-like)"/>
    <property type="match status" value="1"/>
</dbReference>
<proteinExistence type="inferred from homology"/>
<evidence type="ECO:0000259" key="7">
    <source>
        <dbReference type="PROSITE" id="PS50011"/>
    </source>
</evidence>
<keyword evidence="4" id="KW-0547">Nucleotide-binding</keyword>
<dbReference type="Pfam" id="PF00069">
    <property type="entry name" value="Pkinase"/>
    <property type="match status" value="1"/>
</dbReference>
<evidence type="ECO:0000256" key="5">
    <source>
        <dbReference type="ARBA" id="ARBA00022777"/>
    </source>
</evidence>
<dbReference type="PANTHER" id="PTHR24057">
    <property type="entry name" value="GLYCOGEN SYNTHASE KINASE-3 ALPHA"/>
    <property type="match status" value="1"/>
</dbReference>
<evidence type="ECO:0000256" key="6">
    <source>
        <dbReference type="ARBA" id="ARBA00022840"/>
    </source>
</evidence>
<evidence type="ECO:0000256" key="3">
    <source>
        <dbReference type="ARBA" id="ARBA00022679"/>
    </source>
</evidence>
<dbReference type="WBParaSite" id="TCNE_0000236101-mRNA-1">
    <property type="protein sequence ID" value="TCNE_0000236101-mRNA-1"/>
    <property type="gene ID" value="TCNE_0000236101"/>
</dbReference>
<feature type="domain" description="Protein kinase" evidence="7">
    <location>
        <begin position="1"/>
        <end position="183"/>
    </location>
</feature>
<dbReference type="GO" id="GO:0005524">
    <property type="term" value="F:ATP binding"/>
    <property type="evidence" value="ECO:0007669"/>
    <property type="project" value="UniProtKB-KW"/>
</dbReference>
<keyword evidence="5" id="KW-0418">Kinase</keyword>
<dbReference type="PROSITE" id="PS50011">
    <property type="entry name" value="PROTEIN_KINASE_DOM"/>
    <property type="match status" value="1"/>
</dbReference>
<dbReference type="SMART" id="SM00220">
    <property type="entry name" value="S_TKc"/>
    <property type="match status" value="1"/>
</dbReference>
<dbReference type="GO" id="GO:0030424">
    <property type="term" value="C:axon"/>
    <property type="evidence" value="ECO:0007669"/>
    <property type="project" value="TreeGrafter"/>
</dbReference>
<dbReference type="InterPro" id="IPR050591">
    <property type="entry name" value="GSK-3"/>
</dbReference>
<dbReference type="PANTHER" id="PTHR24057:SF18">
    <property type="entry name" value="SERINE_THREONINE-PROTEIN KINASE R03D7.5-RELATED"/>
    <property type="match status" value="1"/>
</dbReference>
<evidence type="ECO:0000256" key="1">
    <source>
        <dbReference type="ARBA" id="ARBA00005527"/>
    </source>
</evidence>
<evidence type="ECO:0000256" key="4">
    <source>
        <dbReference type="ARBA" id="ARBA00022741"/>
    </source>
</evidence>
<dbReference type="InterPro" id="IPR008271">
    <property type="entry name" value="Ser/Thr_kinase_AS"/>
</dbReference>
<evidence type="ECO:0000313" key="8">
    <source>
        <dbReference type="EMBL" id="VDM27940.1"/>
    </source>
</evidence>
<dbReference type="Proteomes" id="UP000050794">
    <property type="component" value="Unassembled WGS sequence"/>
</dbReference>
<dbReference type="Gene3D" id="1.10.510.10">
    <property type="entry name" value="Transferase(Phosphotransferase) domain 1"/>
    <property type="match status" value="1"/>
</dbReference>
<dbReference type="GO" id="GO:0070507">
    <property type="term" value="P:regulation of microtubule cytoskeleton organization"/>
    <property type="evidence" value="ECO:0007669"/>
    <property type="project" value="TreeGrafter"/>
</dbReference>
<dbReference type="GO" id="GO:0030154">
    <property type="term" value="P:cell differentiation"/>
    <property type="evidence" value="ECO:0007669"/>
    <property type="project" value="TreeGrafter"/>
</dbReference>
<organism evidence="9 10">
    <name type="scientific">Toxocara canis</name>
    <name type="common">Canine roundworm</name>
    <dbReference type="NCBI Taxonomy" id="6265"/>
    <lineage>
        <taxon>Eukaryota</taxon>
        <taxon>Metazoa</taxon>
        <taxon>Ecdysozoa</taxon>
        <taxon>Nematoda</taxon>
        <taxon>Chromadorea</taxon>
        <taxon>Rhabditida</taxon>
        <taxon>Spirurina</taxon>
        <taxon>Ascaridomorpha</taxon>
        <taxon>Ascaridoidea</taxon>
        <taxon>Toxocaridae</taxon>
        <taxon>Toxocara</taxon>
    </lineage>
</organism>
<reference evidence="10" key="1">
    <citation type="submission" date="2016-06" db="UniProtKB">
        <authorList>
            <consortium name="WormBaseParasite"/>
        </authorList>
    </citation>
    <scope>IDENTIFICATION</scope>
</reference>
<comment type="similarity">
    <text evidence="1">Belongs to the protein kinase superfamily. CMGC Ser/Thr protein kinase family. GSK-3 subfamily.</text>
</comment>
<accession>A0A183U1J1</accession>
<keyword evidence="6" id="KW-0067">ATP-binding</keyword>
<gene>
    <name evidence="8" type="ORF">TCNE_LOCUS2361</name>
</gene>
<dbReference type="GO" id="GO:0004674">
    <property type="term" value="F:protein serine/threonine kinase activity"/>
    <property type="evidence" value="ECO:0007669"/>
    <property type="project" value="UniProtKB-KW"/>
</dbReference>
<dbReference type="GO" id="GO:0005634">
    <property type="term" value="C:nucleus"/>
    <property type="evidence" value="ECO:0007669"/>
    <property type="project" value="TreeGrafter"/>
</dbReference>
<dbReference type="GO" id="GO:0090090">
    <property type="term" value="P:negative regulation of canonical Wnt signaling pathway"/>
    <property type="evidence" value="ECO:0007669"/>
    <property type="project" value="TreeGrafter"/>
</dbReference>
<reference evidence="8 9" key="2">
    <citation type="submission" date="2018-11" db="EMBL/GenBank/DDBJ databases">
        <authorList>
            <consortium name="Pathogen Informatics"/>
        </authorList>
    </citation>
    <scope>NUCLEOTIDE SEQUENCE [LARGE SCALE GENOMIC DNA]</scope>
</reference>
<dbReference type="PROSITE" id="PS00108">
    <property type="entry name" value="PROTEIN_KINASE_ST"/>
    <property type="match status" value="1"/>
</dbReference>
<dbReference type="InterPro" id="IPR000719">
    <property type="entry name" value="Prot_kinase_dom"/>
</dbReference>
<dbReference type="EMBL" id="UYWY01002310">
    <property type="protein sequence ID" value="VDM27940.1"/>
    <property type="molecule type" value="Genomic_DNA"/>
</dbReference>
<dbReference type="GO" id="GO:0007165">
    <property type="term" value="P:signal transduction"/>
    <property type="evidence" value="ECO:0007669"/>
    <property type="project" value="TreeGrafter"/>
</dbReference>
<name>A0A183U1J1_TOXCA</name>
<dbReference type="InterPro" id="IPR011009">
    <property type="entry name" value="Kinase-like_dom_sf"/>
</dbReference>
<dbReference type="GO" id="GO:0005829">
    <property type="term" value="C:cytosol"/>
    <property type="evidence" value="ECO:0007669"/>
    <property type="project" value="TreeGrafter"/>
</dbReference>
<evidence type="ECO:0000313" key="10">
    <source>
        <dbReference type="WBParaSite" id="TCNE_0000236101-mRNA-1"/>
    </source>
</evidence>
<evidence type="ECO:0000256" key="2">
    <source>
        <dbReference type="ARBA" id="ARBA00022527"/>
    </source>
</evidence>
<keyword evidence="9" id="KW-1185">Reference proteome</keyword>
<keyword evidence="2" id="KW-0723">Serine/threonine-protein kinase</keyword>
<keyword evidence="3" id="KW-0808">Transferase</keyword>
<dbReference type="AlphaFoldDB" id="A0A183U1J1"/>
<protein>
    <submittedName>
        <fullName evidence="10">Protein kinase domain-containing protein</fullName>
    </submittedName>
</protein>
<evidence type="ECO:0000313" key="9">
    <source>
        <dbReference type="Proteomes" id="UP000050794"/>
    </source>
</evidence>